<keyword evidence="3" id="KW-0800">Toxin</keyword>
<evidence type="ECO:0000256" key="4">
    <source>
        <dbReference type="ARBA" id="ARBA00023157"/>
    </source>
</evidence>
<feature type="disulfide bond" evidence="6">
    <location>
        <begin position="4"/>
        <end position="19"/>
    </location>
</feature>
<evidence type="ECO:0000256" key="2">
    <source>
        <dbReference type="ARBA" id="ARBA00022525"/>
    </source>
</evidence>
<protein>
    <submittedName>
        <fullName evidence="5">Hs1a</fullName>
    </submittedName>
</protein>
<proteinExistence type="evidence at protein level"/>
<evidence type="ECO:0007829" key="6">
    <source>
        <dbReference type="PDB" id="2MT7"/>
    </source>
</evidence>
<dbReference type="GO" id="GO:0090729">
    <property type="term" value="F:toxin activity"/>
    <property type="evidence" value="ECO:0007669"/>
    <property type="project" value="UniProtKB-KW"/>
</dbReference>
<dbReference type="Pfam" id="PF07740">
    <property type="entry name" value="Toxin_12"/>
    <property type="match status" value="1"/>
</dbReference>
<dbReference type="GO" id="GO:0005576">
    <property type="term" value="C:extracellular region"/>
    <property type="evidence" value="ECO:0007669"/>
    <property type="project" value="UniProtKB-SubCell"/>
</dbReference>
<dbReference type="GO" id="GO:0008200">
    <property type="term" value="F:ion channel inhibitor activity"/>
    <property type="evidence" value="ECO:0007669"/>
    <property type="project" value="InterPro"/>
</dbReference>
<feature type="disulfide bond" evidence="6">
    <location>
        <begin position="18"/>
        <end position="31"/>
    </location>
</feature>
<comment type="subcellular location">
    <subcellularLocation>
        <location evidence="1">Secreted</location>
    </subcellularLocation>
</comment>
<dbReference type="PDBsum" id="2MT7"/>
<dbReference type="AlphaFoldDB" id="A0A0M3KKS8"/>
<accession>A0A0M3KKS8</accession>
<sequence length="35" mass="3860">GNDCLGFWSACNPKNDKCCANLVCSSKHKWCKGKL</sequence>
<dbReference type="PDB" id="2MT7">
    <property type="method" value="NMR"/>
    <property type="chains" value="A=1-35"/>
</dbReference>
<keyword evidence="2" id="KW-0964">Secreted</keyword>
<keyword evidence="5 6" id="KW-0002">3D-structure</keyword>
<dbReference type="SUPFAM" id="SSF57059">
    <property type="entry name" value="omega toxin-like"/>
    <property type="match status" value="1"/>
</dbReference>
<reference evidence="5 6" key="1">
    <citation type="submission" date="2014-08" db="PDB data bank">
        <title>Nav1.7 inhibitors normalise mechanical responses in chronic visceral hypersensitivity.</title>
        <authorList>
            <person name="Klint J.K."/>
            <person name="Castro J."/>
            <person name="Vetter I."/>
            <person name="Er S.Y."/>
            <person name="Cardoso F."/>
            <person name="Liu Y."/>
            <person name="Hagan R."/>
            <person name="Neff R."/>
            <person name="Minassian N."/>
            <person name="Huang J.X."/>
            <person name="Cooper M.A."/>
            <person name="Wickenden A."/>
            <person name="Mobli M."/>
            <person name="Jin L."/>
            <person name="Nicolazzo J.A."/>
            <person name="Lewis R.J."/>
            <person name="Bosmans F."/>
            <person name="Brierley S.M."/>
            <person name="King G.F."/>
        </authorList>
    </citation>
    <scope>STRUCTURE BY NMR</scope>
    <scope>DISULFIDE BONDS</scope>
</reference>
<dbReference type="PROSITE" id="PS60021">
    <property type="entry name" value="HWTX_1"/>
    <property type="match status" value="1"/>
</dbReference>
<dbReference type="InterPro" id="IPR013140">
    <property type="entry name" value="Huwentoxin_CS1"/>
</dbReference>
<evidence type="ECO:0000313" key="5">
    <source>
        <dbReference type="PDB" id="2MT7"/>
    </source>
</evidence>
<dbReference type="EvolutionaryTrace" id="A0A0M3KKS8"/>
<organism evidence="5">
    <name type="scientific">Hysterocrates</name>
    <dbReference type="NCBI Taxonomy" id="118971"/>
    <lineage>
        <taxon>Eukaryota</taxon>
        <taxon>Metazoa</taxon>
        <taxon>Ecdysozoa</taxon>
        <taxon>Arthropoda</taxon>
        <taxon>Chelicerata</taxon>
        <taxon>Arachnida</taxon>
        <taxon>Araneae</taxon>
        <taxon>Mygalomorphae</taxon>
        <taxon>Avicularoidea</taxon>
        <taxon>Theraphosidae</taxon>
    </lineage>
</organism>
<dbReference type="InterPro" id="IPR011696">
    <property type="entry name" value="Huwentoxin-1"/>
</dbReference>
<keyword evidence="4" id="KW-1015">Disulfide bond</keyword>
<dbReference type="SMR" id="A0A0M3KKS8"/>
<name>A0A0M3KKS8_9ARAC</name>
<feature type="disulfide bond" evidence="6">
    <location>
        <begin position="11"/>
        <end position="24"/>
    </location>
</feature>
<evidence type="ECO:0000256" key="3">
    <source>
        <dbReference type="ARBA" id="ARBA00022656"/>
    </source>
</evidence>
<evidence type="ECO:0000256" key="1">
    <source>
        <dbReference type="ARBA" id="ARBA00004613"/>
    </source>
</evidence>